<dbReference type="InterPro" id="IPR000719">
    <property type="entry name" value="Prot_kinase_dom"/>
</dbReference>
<feature type="domain" description="Protein kinase" evidence="1">
    <location>
        <begin position="19"/>
        <end position="312"/>
    </location>
</feature>
<organism evidence="2 3">
    <name type="scientific">Micromonospora vinacea</name>
    <dbReference type="NCBI Taxonomy" id="709878"/>
    <lineage>
        <taxon>Bacteria</taxon>
        <taxon>Bacillati</taxon>
        <taxon>Actinomycetota</taxon>
        <taxon>Actinomycetes</taxon>
        <taxon>Micromonosporales</taxon>
        <taxon>Micromonosporaceae</taxon>
        <taxon>Micromonospora</taxon>
    </lineage>
</organism>
<keyword evidence="3" id="KW-1185">Reference proteome</keyword>
<dbReference type="InterPro" id="IPR011009">
    <property type="entry name" value="Kinase-like_dom_sf"/>
</dbReference>
<evidence type="ECO:0000259" key="1">
    <source>
        <dbReference type="PROSITE" id="PS50011"/>
    </source>
</evidence>
<gene>
    <name evidence="2" type="ORF">IW249_004559</name>
</gene>
<dbReference type="Pfam" id="PF01636">
    <property type="entry name" value="APH"/>
    <property type="match status" value="1"/>
</dbReference>
<dbReference type="Gene3D" id="3.90.1200.10">
    <property type="match status" value="1"/>
</dbReference>
<dbReference type="GO" id="GO:0016301">
    <property type="term" value="F:kinase activity"/>
    <property type="evidence" value="ECO:0007669"/>
    <property type="project" value="UniProtKB-KW"/>
</dbReference>
<evidence type="ECO:0000313" key="3">
    <source>
        <dbReference type="Proteomes" id="UP000631791"/>
    </source>
</evidence>
<dbReference type="PROSITE" id="PS50011">
    <property type="entry name" value="PROTEIN_KINASE_DOM"/>
    <property type="match status" value="1"/>
</dbReference>
<name>A0ABS0K6E0_9ACTN</name>
<keyword evidence="2" id="KW-0418">Kinase</keyword>
<accession>A0ABS0K6E0</accession>
<dbReference type="Proteomes" id="UP000631791">
    <property type="component" value="Unassembled WGS sequence"/>
</dbReference>
<reference evidence="2 3" key="1">
    <citation type="submission" date="2020-11" db="EMBL/GenBank/DDBJ databases">
        <title>Sequencing the genomes of 1000 actinobacteria strains.</title>
        <authorList>
            <person name="Klenk H.-P."/>
        </authorList>
    </citation>
    <scope>NUCLEOTIDE SEQUENCE [LARGE SCALE GENOMIC DNA]</scope>
    <source>
        <strain evidence="2 3">DSM 101695</strain>
    </source>
</reference>
<sequence>MSYLAEDQAAGVLRQWIGTAAPKLLGEGMEGAVYEVDDSRVAKIWFAGSVESSRRAAAFYDALAAKPLTFQVPRITQVESVGGRVVTIERRLTGTTLAAALAAGAVSREDAYAIVVDIVAALATGGGLQAAREMTVLGEDSPLFSAGEGFAVALARLAERRGARFRQVLSGAVVDFERKAAALSSRLVEVDSGRRAVLHGDLVPGNILVEASGRPSAVLDWGFLTTEGDPAFDAAVTAAIFDMYGPEAAHVERDLLDRFEARLRADRAALLVYRAAYSLITANAYDPTGQDGHFAWCVAALNRSDVTEALLG</sequence>
<comment type="caution">
    <text evidence="2">The sequence shown here is derived from an EMBL/GenBank/DDBJ whole genome shotgun (WGS) entry which is preliminary data.</text>
</comment>
<dbReference type="RefSeq" id="WP_196922639.1">
    <property type="nucleotide sequence ID" value="NZ_JADOTY010000001.1"/>
</dbReference>
<dbReference type="SUPFAM" id="SSF56112">
    <property type="entry name" value="Protein kinase-like (PK-like)"/>
    <property type="match status" value="1"/>
</dbReference>
<evidence type="ECO:0000313" key="2">
    <source>
        <dbReference type="EMBL" id="MBG6104145.1"/>
    </source>
</evidence>
<protein>
    <submittedName>
        <fullName evidence="2">Aminoglycoside phosphotransferase (APT) family kinase protein</fullName>
    </submittedName>
</protein>
<proteinExistence type="predicted"/>
<dbReference type="EMBL" id="JADOTY010000001">
    <property type="protein sequence ID" value="MBG6104145.1"/>
    <property type="molecule type" value="Genomic_DNA"/>
</dbReference>
<dbReference type="InterPro" id="IPR002575">
    <property type="entry name" value="Aminoglycoside_PTrfase"/>
</dbReference>
<keyword evidence="2" id="KW-0808">Transferase</keyword>